<name>A0ABS5J4Z6_9BACT</name>
<comment type="caution">
    <text evidence="1">The sequence shown here is derived from an EMBL/GenBank/DDBJ whole genome shotgun (WGS) entry which is preliminary data.</text>
</comment>
<protein>
    <submittedName>
        <fullName evidence="1">Uncharacterized protein</fullName>
    </submittedName>
</protein>
<reference evidence="1 2" key="1">
    <citation type="submission" date="2021-04" db="EMBL/GenBank/DDBJ databases">
        <title>Chitinophaga sp. nov., isolated from the rhizosphere soil.</title>
        <authorList>
            <person name="He S."/>
        </authorList>
    </citation>
    <scope>NUCLEOTIDE SEQUENCE [LARGE SCALE GENOMIC DNA]</scope>
    <source>
        <strain evidence="1 2">2R12</strain>
    </source>
</reference>
<dbReference type="Proteomes" id="UP000676386">
    <property type="component" value="Unassembled WGS sequence"/>
</dbReference>
<evidence type="ECO:0000313" key="1">
    <source>
        <dbReference type="EMBL" id="MBS0030293.1"/>
    </source>
</evidence>
<accession>A0ABS5J4Z6</accession>
<evidence type="ECO:0000313" key="2">
    <source>
        <dbReference type="Proteomes" id="UP000676386"/>
    </source>
</evidence>
<keyword evidence="2" id="KW-1185">Reference proteome</keyword>
<proteinExistence type="predicted"/>
<dbReference type="RefSeq" id="WP_211975428.1">
    <property type="nucleotide sequence ID" value="NZ_CBFHAM010000004.1"/>
</dbReference>
<gene>
    <name evidence="1" type="ORF">KE626_23410</name>
</gene>
<dbReference type="EMBL" id="JAGTXB010000013">
    <property type="protein sequence ID" value="MBS0030293.1"/>
    <property type="molecule type" value="Genomic_DNA"/>
</dbReference>
<sequence length="166" mass="18736">MNYEIVELENLSGSQATIYSVIMENDEVTLFDHFILENSATNRDEVKFILGRLLEIGENTGARDIFFKHNEGKPGDGVCALYDLPDSQLRLYCIRYGNSAVLLGGGGPKSRKIRSWQEDLKLSREATNMIRISKDILERMLDGEIRWSGDGMQLLGNLIFSNDDEA</sequence>
<organism evidence="1 2">
    <name type="scientific">Chitinophaga hostae</name>
    <dbReference type="NCBI Taxonomy" id="2831022"/>
    <lineage>
        <taxon>Bacteria</taxon>
        <taxon>Pseudomonadati</taxon>
        <taxon>Bacteroidota</taxon>
        <taxon>Chitinophagia</taxon>
        <taxon>Chitinophagales</taxon>
        <taxon>Chitinophagaceae</taxon>
        <taxon>Chitinophaga</taxon>
    </lineage>
</organism>